<accession>A0ABP1RFZ1</accession>
<reference evidence="2 3" key="1">
    <citation type="submission" date="2024-08" db="EMBL/GenBank/DDBJ databases">
        <authorList>
            <person name="Cucini C."/>
            <person name="Frati F."/>
        </authorList>
    </citation>
    <scope>NUCLEOTIDE SEQUENCE [LARGE SCALE GENOMIC DNA]</scope>
</reference>
<dbReference type="Proteomes" id="UP001642540">
    <property type="component" value="Unassembled WGS sequence"/>
</dbReference>
<evidence type="ECO:0000313" key="3">
    <source>
        <dbReference type="Proteomes" id="UP001642540"/>
    </source>
</evidence>
<name>A0ABP1RFZ1_9HEXA</name>
<comment type="caution">
    <text evidence="2">The sequence shown here is derived from an EMBL/GenBank/DDBJ whole genome shotgun (WGS) entry which is preliminary data.</text>
</comment>
<evidence type="ECO:0000256" key="1">
    <source>
        <dbReference type="SAM" id="MobiDB-lite"/>
    </source>
</evidence>
<gene>
    <name evidence="2" type="ORF">ODALV1_LOCUS21381</name>
</gene>
<protein>
    <submittedName>
        <fullName evidence="2">Uncharacterized protein</fullName>
    </submittedName>
</protein>
<organism evidence="2 3">
    <name type="scientific">Orchesella dallaii</name>
    <dbReference type="NCBI Taxonomy" id="48710"/>
    <lineage>
        <taxon>Eukaryota</taxon>
        <taxon>Metazoa</taxon>
        <taxon>Ecdysozoa</taxon>
        <taxon>Arthropoda</taxon>
        <taxon>Hexapoda</taxon>
        <taxon>Collembola</taxon>
        <taxon>Entomobryomorpha</taxon>
        <taxon>Entomobryoidea</taxon>
        <taxon>Orchesellidae</taxon>
        <taxon>Orchesellinae</taxon>
        <taxon>Orchesella</taxon>
    </lineage>
</organism>
<keyword evidence="3" id="KW-1185">Reference proteome</keyword>
<proteinExistence type="predicted"/>
<sequence>MQRLERDYSPERPGDELRALNRGEDGVQTIRFLDVPEKHGLSNASSSSDFMRDDTFPIYHRGQTTKQYQCSLIRFNEVFGKLISQYRVSPVLTSLIE</sequence>
<dbReference type="EMBL" id="CAXLJM020000072">
    <property type="protein sequence ID" value="CAL8126400.1"/>
    <property type="molecule type" value="Genomic_DNA"/>
</dbReference>
<feature type="region of interest" description="Disordered" evidence="1">
    <location>
        <begin position="1"/>
        <end position="23"/>
    </location>
</feature>
<evidence type="ECO:0000313" key="2">
    <source>
        <dbReference type="EMBL" id="CAL8126400.1"/>
    </source>
</evidence>